<keyword evidence="3" id="KW-0408">Iron</keyword>
<dbReference type="InterPro" id="IPR004843">
    <property type="entry name" value="Calcineurin-like_PHP"/>
</dbReference>
<keyword evidence="1" id="KW-0479">Metal-binding</keyword>
<feature type="domain" description="Calcineurin-like phosphoesterase" evidence="5">
    <location>
        <begin position="5"/>
        <end position="221"/>
    </location>
</feature>
<accession>A0A1U7IF21</accession>
<organism evidence="6 7">
    <name type="scientific">[Phormidium ambiguum] IAM M-71</name>
    <dbReference type="NCBI Taxonomy" id="454136"/>
    <lineage>
        <taxon>Bacteria</taxon>
        <taxon>Bacillati</taxon>
        <taxon>Cyanobacteriota</taxon>
        <taxon>Cyanophyceae</taxon>
        <taxon>Oscillatoriophycideae</taxon>
        <taxon>Aerosakkonematales</taxon>
        <taxon>Aerosakkonemataceae</taxon>
        <taxon>Floridanema</taxon>
    </lineage>
</organism>
<dbReference type="Gene3D" id="3.60.21.10">
    <property type="match status" value="1"/>
</dbReference>
<dbReference type="RefSeq" id="WP_073595246.1">
    <property type="nucleotide sequence ID" value="NZ_MRCE01000021.1"/>
</dbReference>
<dbReference type="OrthoDB" id="2036332at2"/>
<gene>
    <name evidence="6" type="ORF">NIES2119_19850</name>
</gene>
<evidence type="ECO:0000313" key="7">
    <source>
        <dbReference type="Proteomes" id="UP000185860"/>
    </source>
</evidence>
<dbReference type="AlphaFoldDB" id="A0A1U7IF21"/>
<dbReference type="GO" id="GO:0016787">
    <property type="term" value="F:hydrolase activity"/>
    <property type="evidence" value="ECO:0007669"/>
    <property type="project" value="UniProtKB-KW"/>
</dbReference>
<evidence type="ECO:0000256" key="4">
    <source>
        <dbReference type="ARBA" id="ARBA00025742"/>
    </source>
</evidence>
<dbReference type="InterPro" id="IPR029052">
    <property type="entry name" value="Metallo-depent_PP-like"/>
</dbReference>
<evidence type="ECO:0000256" key="2">
    <source>
        <dbReference type="ARBA" id="ARBA00022801"/>
    </source>
</evidence>
<name>A0A1U7IF21_9CYAN</name>
<sequence length="365" mass="42241">MSLEFRFAVASDLHIALPHTIWDNPYRFHLVEVSLPALELIFQHLAQLDLDFLLLPGDLTQHGELENHAWLQQRLAQLPFPVYVVPGNHDIPVLKADEKTIGWADFPSFYQKFGYDNPKQLYYTCEVLPGVRLIGLNSNNFNEQGDQIGRLDNLQLEWLKTVLETAKEELILVMIHHNVVEHLPGQSQHKMGRRYMLENASQLLEILRPKVQLVFTGHLHVQDIAENQGIYDITTGSLVSYPHPYRILHFRSDDLGRKWLQIESHKISSLPEWPDLPNFSREWMGDRSQQFMLRLLTEPPLSLPLETAHELAPSLRYFWADIAAGDGMFDYPNFPPKVRRYFQNFSATGIDRTPAMIDNYATLLL</sequence>
<dbReference type="PIRSF" id="PIRSF035427">
    <property type="entry name" value="All2852"/>
    <property type="match status" value="1"/>
</dbReference>
<dbReference type="PANTHER" id="PTHR42988:SF2">
    <property type="entry name" value="CYCLIC NUCLEOTIDE PHOSPHODIESTERASE CBUA0032-RELATED"/>
    <property type="match status" value="1"/>
</dbReference>
<reference evidence="6 7" key="1">
    <citation type="submission" date="2016-11" db="EMBL/GenBank/DDBJ databases">
        <title>Draft Genome Sequences of Nine Cyanobacterial Strains from Diverse Habitats.</title>
        <authorList>
            <person name="Zhu T."/>
            <person name="Hou S."/>
            <person name="Lu X."/>
            <person name="Hess W.R."/>
        </authorList>
    </citation>
    <scope>NUCLEOTIDE SEQUENCE [LARGE SCALE GENOMIC DNA]</scope>
    <source>
        <strain evidence="6 7">IAM M-71</strain>
    </source>
</reference>
<dbReference type="GO" id="GO:0046872">
    <property type="term" value="F:metal ion binding"/>
    <property type="evidence" value="ECO:0007669"/>
    <property type="project" value="UniProtKB-KW"/>
</dbReference>
<dbReference type="InterPro" id="IPR050884">
    <property type="entry name" value="CNP_phosphodiesterase-III"/>
</dbReference>
<dbReference type="SUPFAM" id="SSF56300">
    <property type="entry name" value="Metallo-dependent phosphatases"/>
    <property type="match status" value="1"/>
</dbReference>
<comment type="caution">
    <text evidence="6">The sequence shown here is derived from an EMBL/GenBank/DDBJ whole genome shotgun (WGS) entry which is preliminary data.</text>
</comment>
<evidence type="ECO:0000313" key="6">
    <source>
        <dbReference type="EMBL" id="OKH35516.1"/>
    </source>
</evidence>
<proteinExistence type="inferred from homology"/>
<dbReference type="EMBL" id="MRCE01000021">
    <property type="protein sequence ID" value="OKH35516.1"/>
    <property type="molecule type" value="Genomic_DNA"/>
</dbReference>
<comment type="similarity">
    <text evidence="4">Belongs to the cyclic nucleotide phosphodiesterase class-III family.</text>
</comment>
<evidence type="ECO:0000256" key="3">
    <source>
        <dbReference type="ARBA" id="ARBA00023004"/>
    </source>
</evidence>
<evidence type="ECO:0000256" key="1">
    <source>
        <dbReference type="ARBA" id="ARBA00022723"/>
    </source>
</evidence>
<evidence type="ECO:0000259" key="5">
    <source>
        <dbReference type="Pfam" id="PF00149"/>
    </source>
</evidence>
<protein>
    <submittedName>
        <fullName evidence="6">Metallophosphoesterase</fullName>
    </submittedName>
</protein>
<dbReference type="STRING" id="454136.NIES2119_19850"/>
<dbReference type="PANTHER" id="PTHR42988">
    <property type="entry name" value="PHOSPHOHYDROLASE"/>
    <property type="match status" value="1"/>
</dbReference>
<keyword evidence="2" id="KW-0378">Hydrolase</keyword>
<dbReference type="Proteomes" id="UP000185860">
    <property type="component" value="Unassembled WGS sequence"/>
</dbReference>
<dbReference type="InterPro" id="IPR011239">
    <property type="entry name" value="Pesterase_cyn"/>
</dbReference>
<dbReference type="Pfam" id="PF00149">
    <property type="entry name" value="Metallophos"/>
    <property type="match status" value="1"/>
</dbReference>